<dbReference type="OrthoDB" id="10049487at2759"/>
<evidence type="ECO:0000313" key="1">
    <source>
        <dbReference type="EMBL" id="CAF1180893.1"/>
    </source>
</evidence>
<dbReference type="EMBL" id="CAJNOQ010007853">
    <property type="protein sequence ID" value="CAF1180893.1"/>
    <property type="molecule type" value="Genomic_DNA"/>
</dbReference>
<dbReference type="Proteomes" id="UP000663829">
    <property type="component" value="Unassembled WGS sequence"/>
</dbReference>
<comment type="caution">
    <text evidence="1">The sequence shown here is derived from an EMBL/GenBank/DDBJ whole genome shotgun (WGS) entry which is preliminary data.</text>
</comment>
<dbReference type="Proteomes" id="UP000681722">
    <property type="component" value="Unassembled WGS sequence"/>
</dbReference>
<name>A0A814UW56_9BILA</name>
<dbReference type="AlphaFoldDB" id="A0A814UW56"/>
<keyword evidence="3" id="KW-1185">Reference proteome</keyword>
<reference evidence="1" key="1">
    <citation type="submission" date="2021-02" db="EMBL/GenBank/DDBJ databases">
        <authorList>
            <person name="Nowell W R."/>
        </authorList>
    </citation>
    <scope>NUCLEOTIDE SEQUENCE</scope>
</reference>
<proteinExistence type="predicted"/>
<gene>
    <name evidence="1" type="ORF">GPM918_LOCUS22696</name>
    <name evidence="2" type="ORF">SRO942_LOCUS22693</name>
</gene>
<sequence length="202" mass="23313">MPNLKIFDFSRFIKVVTELFSLERGSFSVVECLNLSSFISQNSIEAVTCSNVRQLTEDHVGGFWKNDGTSTQKYPKKFIKECLRELLGPVTNLHIYIDSCEALLYSFEFVRQLKDEDPNLHTELSFNEEVKHPPYQSAVILAFECNRNYVLVFAKLDEFREHMNNCTSLEDIQAKVESSVTLPMLSVVDKMSNGIEIYRLFM</sequence>
<organism evidence="1 3">
    <name type="scientific">Didymodactylos carnosus</name>
    <dbReference type="NCBI Taxonomy" id="1234261"/>
    <lineage>
        <taxon>Eukaryota</taxon>
        <taxon>Metazoa</taxon>
        <taxon>Spiralia</taxon>
        <taxon>Gnathifera</taxon>
        <taxon>Rotifera</taxon>
        <taxon>Eurotatoria</taxon>
        <taxon>Bdelloidea</taxon>
        <taxon>Philodinida</taxon>
        <taxon>Philodinidae</taxon>
        <taxon>Didymodactylos</taxon>
    </lineage>
</organism>
<accession>A0A814UW56</accession>
<evidence type="ECO:0000313" key="2">
    <source>
        <dbReference type="EMBL" id="CAF3945143.1"/>
    </source>
</evidence>
<dbReference type="EMBL" id="CAJOBC010007853">
    <property type="protein sequence ID" value="CAF3945143.1"/>
    <property type="molecule type" value="Genomic_DNA"/>
</dbReference>
<protein>
    <submittedName>
        <fullName evidence="1">Uncharacterized protein</fullName>
    </submittedName>
</protein>
<evidence type="ECO:0000313" key="3">
    <source>
        <dbReference type="Proteomes" id="UP000663829"/>
    </source>
</evidence>